<dbReference type="AlphaFoldDB" id="A0A1B0BVN3"/>
<reference evidence="2" key="2">
    <citation type="submission" date="2020-05" db="UniProtKB">
        <authorList>
            <consortium name="EnsemblMetazoa"/>
        </authorList>
    </citation>
    <scope>IDENTIFICATION</scope>
    <source>
        <strain evidence="2">IAEA</strain>
    </source>
</reference>
<sequence>MDLTCPQLSSTIIWTFLFFMIYFITHTTSTRARVTPTAMTRNIEEENAKVDDGDGGFSQHLTDVVPKAGRVVIVCVRNWTLPLAYCKTIPVYYTPMSCP</sequence>
<evidence type="ECO:0000313" key="2">
    <source>
        <dbReference type="EnsemblMetazoa" id="GPPI041957-PA"/>
    </source>
</evidence>
<dbReference type="Proteomes" id="UP000092460">
    <property type="component" value="Unassembled WGS sequence"/>
</dbReference>
<keyword evidence="1" id="KW-1133">Transmembrane helix</keyword>
<feature type="transmembrane region" description="Helical" evidence="1">
    <location>
        <begin position="6"/>
        <end position="24"/>
    </location>
</feature>
<evidence type="ECO:0000256" key="1">
    <source>
        <dbReference type="SAM" id="Phobius"/>
    </source>
</evidence>
<dbReference type="EMBL" id="JXJN01021381">
    <property type="status" value="NOT_ANNOTATED_CDS"/>
    <property type="molecule type" value="Genomic_DNA"/>
</dbReference>
<protein>
    <submittedName>
        <fullName evidence="2">Uncharacterized protein</fullName>
    </submittedName>
</protein>
<dbReference type="VEuPathDB" id="VectorBase:GPPI041957"/>
<dbReference type="EnsemblMetazoa" id="GPPI041957-RA">
    <property type="protein sequence ID" value="GPPI041957-PA"/>
    <property type="gene ID" value="GPPI041957"/>
</dbReference>
<dbReference type="EMBL" id="JXJN01021382">
    <property type="status" value="NOT_ANNOTATED_CDS"/>
    <property type="molecule type" value="Genomic_DNA"/>
</dbReference>
<evidence type="ECO:0000313" key="3">
    <source>
        <dbReference type="Proteomes" id="UP000092460"/>
    </source>
</evidence>
<keyword evidence="1" id="KW-0812">Transmembrane</keyword>
<keyword evidence="3" id="KW-1185">Reference proteome</keyword>
<accession>A0A1B0BVN3</accession>
<name>A0A1B0BVN3_9MUSC</name>
<reference evidence="3" key="1">
    <citation type="submission" date="2015-01" db="EMBL/GenBank/DDBJ databases">
        <authorList>
            <person name="Aksoy S."/>
            <person name="Warren W."/>
            <person name="Wilson R.K."/>
        </authorList>
    </citation>
    <scope>NUCLEOTIDE SEQUENCE [LARGE SCALE GENOMIC DNA]</scope>
    <source>
        <strain evidence="3">IAEA</strain>
    </source>
</reference>
<keyword evidence="1" id="KW-0472">Membrane</keyword>
<organism evidence="2 3">
    <name type="scientific">Glossina palpalis gambiensis</name>
    <dbReference type="NCBI Taxonomy" id="67801"/>
    <lineage>
        <taxon>Eukaryota</taxon>
        <taxon>Metazoa</taxon>
        <taxon>Ecdysozoa</taxon>
        <taxon>Arthropoda</taxon>
        <taxon>Hexapoda</taxon>
        <taxon>Insecta</taxon>
        <taxon>Pterygota</taxon>
        <taxon>Neoptera</taxon>
        <taxon>Endopterygota</taxon>
        <taxon>Diptera</taxon>
        <taxon>Brachycera</taxon>
        <taxon>Muscomorpha</taxon>
        <taxon>Hippoboscoidea</taxon>
        <taxon>Glossinidae</taxon>
        <taxon>Glossina</taxon>
    </lineage>
</organism>
<proteinExistence type="predicted"/>